<keyword evidence="4" id="KW-0723">Serine/threonine-protein kinase</keyword>
<keyword evidence="7" id="KW-0812">Transmembrane</keyword>
<dbReference type="PROSITE" id="PS50927">
    <property type="entry name" value="BULB_LECTIN"/>
    <property type="match status" value="1"/>
</dbReference>
<keyword evidence="14" id="KW-0472">Membrane</keyword>
<sequence>MAGYKVLFVLYSLLFSFTPMIIALTSITPDKSIHDNETLVSEAATFEAGFLTLGNTQNLYFCIWYKNITPRTIVWVANRDTPIYNTTPLFKLTDVGNPVILDASGGITVWSSNASKTSVEPVLLLLDTGNLVVRDGSSTENNIVWQSFDYPGDTLLPGMALHVNRDSGVYNSLISWKNSLDPERGDFAYHLDGHGFPQLVITKGSTLSL</sequence>
<dbReference type="EC" id="2.7.11.1" evidence="2"/>
<reference evidence="23" key="1">
    <citation type="journal article" date="2020" name="Nat. Commun.">
        <title>Genome sequence of the cluster root forming white lupin.</title>
        <authorList>
            <person name="Hufnagel B."/>
            <person name="Marques A."/>
            <person name="Soriano A."/>
            <person name="Marques L."/>
            <person name="Divol F."/>
            <person name="Doumas P."/>
            <person name="Sallet E."/>
            <person name="Mancinotti D."/>
            <person name="Carrere S."/>
            <person name="Marande W."/>
            <person name="Arribat S."/>
            <person name="Keller J."/>
            <person name="Huneau C."/>
            <person name="Blein T."/>
            <person name="Aime D."/>
            <person name="Laguerre M."/>
            <person name="Taylor J."/>
            <person name="Schubert V."/>
            <person name="Nelson M."/>
            <person name="Geu-Flores F."/>
            <person name="Crespi M."/>
            <person name="Gallardo-Guerrero K."/>
            <person name="Delaux P.-M."/>
            <person name="Salse J."/>
            <person name="Berges H."/>
            <person name="Guyot R."/>
            <person name="Gouzy J."/>
            <person name="Peret B."/>
        </authorList>
    </citation>
    <scope>NUCLEOTIDE SEQUENCE [LARGE SCALE GENOMIC DNA]</scope>
    <source>
        <strain evidence="23">cv. Amiga</strain>
    </source>
</reference>
<dbReference type="GO" id="GO:0004674">
    <property type="term" value="F:protein serine/threonine kinase activity"/>
    <property type="evidence" value="ECO:0007669"/>
    <property type="project" value="UniProtKB-KW"/>
</dbReference>
<dbReference type="EMBL" id="WOCE01000003">
    <property type="protein sequence ID" value="KAE9616960.1"/>
    <property type="molecule type" value="Genomic_DNA"/>
</dbReference>
<name>A0A6A4QSV1_LUPAL</name>
<keyword evidence="11" id="KW-0418">Kinase</keyword>
<proteinExistence type="predicted"/>
<keyword evidence="16" id="KW-0675">Receptor</keyword>
<dbReference type="FunFam" id="2.90.10.10:FF:000009">
    <property type="entry name" value="Receptor-like serine/threonine-protein kinase SD1-8"/>
    <property type="match status" value="1"/>
</dbReference>
<dbReference type="SUPFAM" id="SSF51110">
    <property type="entry name" value="alpha-D-mannose-specific plant lectins"/>
    <property type="match status" value="1"/>
</dbReference>
<evidence type="ECO:0000256" key="7">
    <source>
        <dbReference type="ARBA" id="ARBA00022692"/>
    </source>
</evidence>
<dbReference type="InterPro" id="IPR001480">
    <property type="entry name" value="Bulb-type_lectin_dom"/>
</dbReference>
<keyword evidence="9 22" id="KW-0430">Lectin</keyword>
<dbReference type="Pfam" id="PF01453">
    <property type="entry name" value="B_lectin"/>
    <property type="match status" value="1"/>
</dbReference>
<dbReference type="GO" id="GO:0030246">
    <property type="term" value="F:carbohydrate binding"/>
    <property type="evidence" value="ECO:0007669"/>
    <property type="project" value="UniProtKB-KW"/>
</dbReference>
<evidence type="ECO:0000256" key="11">
    <source>
        <dbReference type="ARBA" id="ARBA00022777"/>
    </source>
</evidence>
<evidence type="ECO:0000256" key="19">
    <source>
        <dbReference type="ARBA" id="ARBA00048679"/>
    </source>
</evidence>
<comment type="caution">
    <text evidence="22">The sequence shown here is derived from an EMBL/GenBank/DDBJ whole genome shotgun (WGS) entry which is preliminary data.</text>
</comment>
<keyword evidence="3" id="KW-1003">Cell membrane</keyword>
<dbReference type="GO" id="GO:0005524">
    <property type="term" value="F:ATP binding"/>
    <property type="evidence" value="ECO:0007669"/>
    <property type="project" value="UniProtKB-KW"/>
</dbReference>
<evidence type="ECO:0000256" key="5">
    <source>
        <dbReference type="ARBA" id="ARBA00022553"/>
    </source>
</evidence>
<dbReference type="InterPro" id="IPR036426">
    <property type="entry name" value="Bulb-type_lectin_dom_sf"/>
</dbReference>
<dbReference type="CDD" id="cd00028">
    <property type="entry name" value="B_lectin"/>
    <property type="match status" value="1"/>
</dbReference>
<keyword evidence="8 20" id="KW-0732">Signal</keyword>
<keyword evidence="15" id="KW-1015">Disulfide bond</keyword>
<comment type="catalytic activity">
    <reaction evidence="18">
        <text>L-threonyl-[protein] + ATP = O-phospho-L-threonyl-[protein] + ADP + H(+)</text>
        <dbReference type="Rhea" id="RHEA:46608"/>
        <dbReference type="Rhea" id="RHEA-COMP:11060"/>
        <dbReference type="Rhea" id="RHEA-COMP:11605"/>
        <dbReference type="ChEBI" id="CHEBI:15378"/>
        <dbReference type="ChEBI" id="CHEBI:30013"/>
        <dbReference type="ChEBI" id="CHEBI:30616"/>
        <dbReference type="ChEBI" id="CHEBI:61977"/>
        <dbReference type="ChEBI" id="CHEBI:456216"/>
        <dbReference type="EC" id="2.7.11.1"/>
    </reaction>
</comment>
<evidence type="ECO:0000256" key="12">
    <source>
        <dbReference type="ARBA" id="ARBA00022840"/>
    </source>
</evidence>
<evidence type="ECO:0000256" key="1">
    <source>
        <dbReference type="ARBA" id="ARBA00004251"/>
    </source>
</evidence>
<keyword evidence="12" id="KW-0067">ATP-binding</keyword>
<evidence type="ECO:0000256" key="18">
    <source>
        <dbReference type="ARBA" id="ARBA00047899"/>
    </source>
</evidence>
<evidence type="ECO:0000256" key="10">
    <source>
        <dbReference type="ARBA" id="ARBA00022741"/>
    </source>
</evidence>
<evidence type="ECO:0000313" key="23">
    <source>
        <dbReference type="Proteomes" id="UP000447434"/>
    </source>
</evidence>
<keyword evidence="23" id="KW-1185">Reference proteome</keyword>
<keyword evidence="10" id="KW-0547">Nucleotide-binding</keyword>
<evidence type="ECO:0000256" key="20">
    <source>
        <dbReference type="SAM" id="SignalP"/>
    </source>
</evidence>
<evidence type="ECO:0000313" key="22">
    <source>
        <dbReference type="EMBL" id="KAE9616960.1"/>
    </source>
</evidence>
<comment type="catalytic activity">
    <reaction evidence="19">
        <text>L-seryl-[protein] + ATP = O-phospho-L-seryl-[protein] + ADP + H(+)</text>
        <dbReference type="Rhea" id="RHEA:17989"/>
        <dbReference type="Rhea" id="RHEA-COMP:9863"/>
        <dbReference type="Rhea" id="RHEA-COMP:11604"/>
        <dbReference type="ChEBI" id="CHEBI:15378"/>
        <dbReference type="ChEBI" id="CHEBI:29999"/>
        <dbReference type="ChEBI" id="CHEBI:30616"/>
        <dbReference type="ChEBI" id="CHEBI:83421"/>
        <dbReference type="ChEBI" id="CHEBI:456216"/>
        <dbReference type="EC" id="2.7.11.1"/>
    </reaction>
</comment>
<evidence type="ECO:0000256" key="16">
    <source>
        <dbReference type="ARBA" id="ARBA00023170"/>
    </source>
</evidence>
<organism evidence="22 23">
    <name type="scientific">Lupinus albus</name>
    <name type="common">White lupine</name>
    <name type="synonym">Lupinus termis</name>
    <dbReference type="NCBI Taxonomy" id="3870"/>
    <lineage>
        <taxon>Eukaryota</taxon>
        <taxon>Viridiplantae</taxon>
        <taxon>Streptophyta</taxon>
        <taxon>Embryophyta</taxon>
        <taxon>Tracheophyta</taxon>
        <taxon>Spermatophyta</taxon>
        <taxon>Magnoliopsida</taxon>
        <taxon>eudicotyledons</taxon>
        <taxon>Gunneridae</taxon>
        <taxon>Pentapetalae</taxon>
        <taxon>rosids</taxon>
        <taxon>fabids</taxon>
        <taxon>Fabales</taxon>
        <taxon>Fabaceae</taxon>
        <taxon>Papilionoideae</taxon>
        <taxon>50 kb inversion clade</taxon>
        <taxon>genistoids sensu lato</taxon>
        <taxon>core genistoids</taxon>
        <taxon>Genisteae</taxon>
        <taxon>Lupinus</taxon>
    </lineage>
</organism>
<evidence type="ECO:0000256" key="9">
    <source>
        <dbReference type="ARBA" id="ARBA00022734"/>
    </source>
</evidence>
<evidence type="ECO:0000256" key="15">
    <source>
        <dbReference type="ARBA" id="ARBA00023157"/>
    </source>
</evidence>
<accession>A0A6A4QSV1</accession>
<dbReference type="SMART" id="SM00108">
    <property type="entry name" value="B_lectin"/>
    <property type="match status" value="1"/>
</dbReference>
<dbReference type="PANTHER" id="PTHR32444">
    <property type="entry name" value="BULB-TYPE LECTIN DOMAIN-CONTAINING PROTEIN"/>
    <property type="match status" value="1"/>
</dbReference>
<evidence type="ECO:0000256" key="2">
    <source>
        <dbReference type="ARBA" id="ARBA00012513"/>
    </source>
</evidence>
<feature type="signal peptide" evidence="20">
    <location>
        <begin position="1"/>
        <end position="23"/>
    </location>
</feature>
<protein>
    <recommendedName>
        <fullName evidence="2">non-specific serine/threonine protein kinase</fullName>
        <ecNumber evidence="2">2.7.11.1</ecNumber>
    </recommendedName>
</protein>
<dbReference type="Gene3D" id="2.90.10.10">
    <property type="entry name" value="Bulb-type lectin domain"/>
    <property type="match status" value="1"/>
</dbReference>
<evidence type="ECO:0000256" key="8">
    <source>
        <dbReference type="ARBA" id="ARBA00022729"/>
    </source>
</evidence>
<feature type="domain" description="Bulb-type lectin" evidence="21">
    <location>
        <begin position="24"/>
        <end position="146"/>
    </location>
</feature>
<keyword evidence="5" id="KW-0597">Phosphoprotein</keyword>
<evidence type="ECO:0000256" key="17">
    <source>
        <dbReference type="ARBA" id="ARBA00023180"/>
    </source>
</evidence>
<keyword evidence="13" id="KW-1133">Transmembrane helix</keyword>
<evidence type="ECO:0000259" key="21">
    <source>
        <dbReference type="PROSITE" id="PS50927"/>
    </source>
</evidence>
<comment type="subcellular location">
    <subcellularLocation>
        <location evidence="1">Cell membrane</location>
        <topology evidence="1">Single-pass type I membrane protein</topology>
    </subcellularLocation>
</comment>
<evidence type="ECO:0000256" key="6">
    <source>
        <dbReference type="ARBA" id="ARBA00022679"/>
    </source>
</evidence>
<keyword evidence="17" id="KW-0325">Glycoprotein</keyword>
<dbReference type="PANTHER" id="PTHR32444:SF183">
    <property type="entry name" value="APPLE DOMAIN-CONTAINING PROTEIN"/>
    <property type="match status" value="1"/>
</dbReference>
<keyword evidence="6" id="KW-0808">Transferase</keyword>
<dbReference type="GO" id="GO:0005886">
    <property type="term" value="C:plasma membrane"/>
    <property type="evidence" value="ECO:0007669"/>
    <property type="project" value="UniProtKB-SubCell"/>
</dbReference>
<dbReference type="Proteomes" id="UP000447434">
    <property type="component" value="Chromosome 3"/>
</dbReference>
<gene>
    <name evidence="22" type="ORF">Lalb_Chr03g0030321</name>
</gene>
<evidence type="ECO:0000256" key="4">
    <source>
        <dbReference type="ARBA" id="ARBA00022527"/>
    </source>
</evidence>
<evidence type="ECO:0000256" key="14">
    <source>
        <dbReference type="ARBA" id="ARBA00023136"/>
    </source>
</evidence>
<feature type="chain" id="PRO_5025611439" description="non-specific serine/threonine protein kinase" evidence="20">
    <location>
        <begin position="24"/>
        <end position="209"/>
    </location>
</feature>
<evidence type="ECO:0000256" key="3">
    <source>
        <dbReference type="ARBA" id="ARBA00022475"/>
    </source>
</evidence>
<dbReference type="AlphaFoldDB" id="A0A6A4QSV1"/>
<evidence type="ECO:0000256" key="13">
    <source>
        <dbReference type="ARBA" id="ARBA00022989"/>
    </source>
</evidence>
<dbReference type="OrthoDB" id="1936886at2759"/>